<evidence type="ECO:0000313" key="2">
    <source>
        <dbReference type="Proteomes" id="UP000323105"/>
    </source>
</evidence>
<dbReference type="EMBL" id="BKBW01000012">
    <property type="protein sequence ID" value="GEQ77415.1"/>
    <property type="molecule type" value="Genomic_DNA"/>
</dbReference>
<organism evidence="1 2">
    <name type="scientific">Comamonas testosteroni</name>
    <name type="common">Pseudomonas testosteroni</name>
    <dbReference type="NCBI Taxonomy" id="285"/>
    <lineage>
        <taxon>Bacteria</taxon>
        <taxon>Pseudomonadati</taxon>
        <taxon>Pseudomonadota</taxon>
        <taxon>Betaproteobacteria</taxon>
        <taxon>Burkholderiales</taxon>
        <taxon>Comamonadaceae</taxon>
        <taxon>Comamonas</taxon>
    </lineage>
</organism>
<proteinExistence type="predicted"/>
<dbReference type="AlphaFoldDB" id="A0A5A7ML45"/>
<evidence type="ECO:0000313" key="1">
    <source>
        <dbReference type="EMBL" id="GEQ77415.1"/>
    </source>
</evidence>
<gene>
    <name evidence="1" type="ORF">CTTA_4420</name>
</gene>
<reference evidence="1 2" key="1">
    <citation type="journal article" date="2019" name="Microbiol. Resour. Announc.">
        <title>Draft Genome Sequence of Comamonas testosteroni TA441, a Bacterium That Has a Cryptic Phenol Degradation Gene Cluster.</title>
        <authorList>
            <person name="Arai H."/>
            <person name="Ishii M."/>
        </authorList>
    </citation>
    <scope>NUCLEOTIDE SEQUENCE [LARGE SCALE GENOMIC DNA]</scope>
    <source>
        <strain evidence="1 2">TA441</strain>
    </source>
</reference>
<accession>A0A5A7ML45</accession>
<comment type="caution">
    <text evidence="1">The sequence shown here is derived from an EMBL/GenBank/DDBJ whole genome shotgun (WGS) entry which is preliminary data.</text>
</comment>
<protein>
    <submittedName>
        <fullName evidence="1">Uncharacterized protein</fullName>
    </submittedName>
</protein>
<dbReference type="RefSeq" id="WP_149356823.1">
    <property type="nucleotide sequence ID" value="NZ_BKBW01000012.1"/>
</dbReference>
<name>A0A5A7ML45_COMTE</name>
<sequence length="106" mass="10753">MLASTAPFAQVDALINQGVSQLLANATASWQGGKPFGVVFNRTPLEGFLADAATAERHTVAMSVGEAPGIAEGSTGLLVGGQPCQVTGPVVLDASGWAVFPIVFLN</sequence>
<dbReference type="Proteomes" id="UP000323105">
    <property type="component" value="Unassembled WGS sequence"/>
</dbReference>